<protein>
    <submittedName>
        <fullName evidence="1">Uncharacterized protein</fullName>
    </submittedName>
</protein>
<organism evidence="1">
    <name type="scientific">marine sediment metagenome</name>
    <dbReference type="NCBI Taxonomy" id="412755"/>
    <lineage>
        <taxon>unclassified sequences</taxon>
        <taxon>metagenomes</taxon>
        <taxon>ecological metagenomes</taxon>
    </lineage>
</organism>
<name>X1PRG1_9ZZZZ</name>
<proteinExistence type="predicted"/>
<comment type="caution">
    <text evidence="1">The sequence shown here is derived from an EMBL/GenBank/DDBJ whole genome shotgun (WGS) entry which is preliminary data.</text>
</comment>
<evidence type="ECO:0000313" key="1">
    <source>
        <dbReference type="EMBL" id="GAI45071.1"/>
    </source>
</evidence>
<sequence length="152" mass="15606">MMKKLLILTLVLGMASVSQAVSTGFVIDGSSEYSATPGETVRIDLIADTPWSGTDWGGIVEAGAVNTGGQALAADVVNMGGTAGTVYTSMPNVSVTAAGYALNHLGNLLVTVSAYSTGAISPGTVTISFDYTIGSLANDYWVAHLVRKLLVF</sequence>
<accession>X1PRG1</accession>
<dbReference type="AlphaFoldDB" id="X1PRG1"/>
<dbReference type="EMBL" id="BARV01029479">
    <property type="protein sequence ID" value="GAI45071.1"/>
    <property type="molecule type" value="Genomic_DNA"/>
</dbReference>
<reference evidence="1" key="1">
    <citation type="journal article" date="2014" name="Front. Microbiol.">
        <title>High frequency of phylogenetically diverse reductive dehalogenase-homologous genes in deep subseafloor sedimentary metagenomes.</title>
        <authorList>
            <person name="Kawai M."/>
            <person name="Futagami T."/>
            <person name="Toyoda A."/>
            <person name="Takaki Y."/>
            <person name="Nishi S."/>
            <person name="Hori S."/>
            <person name="Arai W."/>
            <person name="Tsubouchi T."/>
            <person name="Morono Y."/>
            <person name="Uchiyama I."/>
            <person name="Ito T."/>
            <person name="Fujiyama A."/>
            <person name="Inagaki F."/>
            <person name="Takami H."/>
        </authorList>
    </citation>
    <scope>NUCLEOTIDE SEQUENCE</scope>
    <source>
        <strain evidence="1">Expedition CK06-06</strain>
    </source>
</reference>
<gene>
    <name evidence="1" type="ORF">S06H3_46999</name>
</gene>